<dbReference type="KEGG" id="bge:BC1002_5189"/>
<dbReference type="Proteomes" id="UP000002190">
    <property type="component" value="Chromosome 2"/>
</dbReference>
<sequence length="40" mass="4375">MVVNYPHLQCSAIEQLCLLTSIKSGSGYAIASPRLHGFLR</sequence>
<protein>
    <submittedName>
        <fullName evidence="1">Uncharacterized protein</fullName>
    </submittedName>
</protein>
<gene>
    <name evidence="1" type="ordered locus">BC1002_5189</name>
</gene>
<reference evidence="2" key="1">
    <citation type="submission" date="2010-04" db="EMBL/GenBank/DDBJ databases">
        <title>Complete sequence of chromosome 2 of Burkholderia sp. CCGE1002.</title>
        <authorList>
            <consortium name="US DOE Joint Genome Institute"/>
            <person name="Lucas S."/>
            <person name="Copeland A."/>
            <person name="Lapidus A."/>
            <person name="Cheng J.-F."/>
            <person name="Bruce D."/>
            <person name="Goodwin L."/>
            <person name="Pitluck S."/>
            <person name="Chertkov O."/>
            <person name="Detter J.C."/>
            <person name="Han C."/>
            <person name="Tapia R."/>
            <person name="Land M."/>
            <person name="Hauser L."/>
            <person name="Kyrpides N."/>
            <person name="Ovchinnikova G."/>
            <person name="Martinez-Romero E."/>
            <person name="Hernandez M.A.R."/>
            <person name="Tiedje J.M."/>
            <person name="Woyke T."/>
        </authorList>
    </citation>
    <scope>NUCLEOTIDE SEQUENCE [LARGE SCALE GENOMIC DNA]</scope>
    <source>
        <strain evidence="2">CCGE1002</strain>
    </source>
</reference>
<name>D5WEK4_PARAM</name>
<reference evidence="1 2" key="2">
    <citation type="journal article" date="2012" name="J. Bacteriol.">
        <title>Genome Sequences of Burkholderia sp. Strains CCGE1002 and H160, Isolated from Legume Nodules in Mexico and Brazil.</title>
        <authorList>
            <person name="Ormeno-Orrillo E."/>
            <person name="Rogel M.A."/>
            <person name="Chueire L.M."/>
            <person name="Tiedje J.M."/>
            <person name="Martinez-Romero E."/>
            <person name="Hungria M."/>
        </authorList>
    </citation>
    <scope>NUCLEOTIDE SEQUENCE [LARGE SCALE GENOMIC DNA]</scope>
    <source>
        <strain evidence="1 2">CCGE1002</strain>
    </source>
</reference>
<dbReference type="HOGENOM" id="CLU_3286347_0_0_4"/>
<evidence type="ECO:0000313" key="2">
    <source>
        <dbReference type="Proteomes" id="UP000002190"/>
    </source>
</evidence>
<dbReference type="EMBL" id="CP002014">
    <property type="protein sequence ID" value="ADG19129.1"/>
    <property type="molecule type" value="Genomic_DNA"/>
</dbReference>
<dbReference type="AlphaFoldDB" id="D5WEK4"/>
<evidence type="ECO:0000313" key="1">
    <source>
        <dbReference type="EMBL" id="ADG19129.1"/>
    </source>
</evidence>
<accession>D5WEK4</accession>
<organism evidence="1 2">
    <name type="scientific">Paraburkholderia atlantica</name>
    <dbReference type="NCBI Taxonomy" id="2654982"/>
    <lineage>
        <taxon>Bacteria</taxon>
        <taxon>Pseudomonadati</taxon>
        <taxon>Pseudomonadota</taxon>
        <taxon>Betaproteobacteria</taxon>
        <taxon>Burkholderiales</taxon>
        <taxon>Burkholderiaceae</taxon>
        <taxon>Paraburkholderia</taxon>
    </lineage>
</organism>
<proteinExistence type="predicted"/>